<dbReference type="AlphaFoldDB" id="A0A8H4AVQ8"/>
<dbReference type="SUPFAM" id="SSF48452">
    <property type="entry name" value="TPR-like"/>
    <property type="match status" value="1"/>
</dbReference>
<name>A0A8H4AVQ8_GIGMA</name>
<dbReference type="PROSITE" id="PS50005">
    <property type="entry name" value="TPR"/>
    <property type="match status" value="1"/>
</dbReference>
<dbReference type="InterPro" id="IPR019734">
    <property type="entry name" value="TPR_rpt"/>
</dbReference>
<dbReference type="InterPro" id="IPR011990">
    <property type="entry name" value="TPR-like_helical_dom_sf"/>
</dbReference>
<keyword evidence="3" id="KW-1185">Reference proteome</keyword>
<sequence length="122" mass="14109">MLKRYHESLVELNKSIGFEPNDASALSFRGQTYYMLNQCVKVLGYSCFNLNKYEESRENLTKVLEVDSDNAVTLRILGQTYYELGMYNESHKSLTRSLEIGPKNLDALRTRGLTYYMLGRFA</sequence>
<keyword evidence="1" id="KW-0802">TPR repeat</keyword>
<dbReference type="GO" id="GO:0045892">
    <property type="term" value="P:negative regulation of DNA-templated transcription"/>
    <property type="evidence" value="ECO:0007669"/>
    <property type="project" value="InterPro"/>
</dbReference>
<dbReference type="InterPro" id="IPR044650">
    <property type="entry name" value="SRFR1-like"/>
</dbReference>
<dbReference type="PANTHER" id="PTHR44749:SF1">
    <property type="entry name" value="TETRATRICOPEPTIDE-LIKE HELICAL DOMAIN-CONTAINING PROTEIN"/>
    <property type="match status" value="1"/>
</dbReference>
<evidence type="ECO:0000256" key="1">
    <source>
        <dbReference type="PROSITE-ProRule" id="PRU00339"/>
    </source>
</evidence>
<protein>
    <submittedName>
        <fullName evidence="2">Tetratricopeptide repeat protein</fullName>
    </submittedName>
</protein>
<comment type="caution">
    <text evidence="2">The sequence shown here is derived from an EMBL/GenBank/DDBJ whole genome shotgun (WGS) entry which is preliminary data.</text>
</comment>
<dbReference type="Proteomes" id="UP000439903">
    <property type="component" value="Unassembled WGS sequence"/>
</dbReference>
<dbReference type="PANTHER" id="PTHR44749">
    <property type="entry name" value="SUPPRESSOR OF RPS4-RLD 1"/>
    <property type="match status" value="1"/>
</dbReference>
<dbReference type="EMBL" id="WTPW01000188">
    <property type="protein sequence ID" value="KAF0537650.1"/>
    <property type="molecule type" value="Genomic_DNA"/>
</dbReference>
<proteinExistence type="predicted"/>
<evidence type="ECO:0000313" key="3">
    <source>
        <dbReference type="Proteomes" id="UP000439903"/>
    </source>
</evidence>
<feature type="repeat" description="TPR" evidence="1">
    <location>
        <begin position="71"/>
        <end position="104"/>
    </location>
</feature>
<reference evidence="2 3" key="1">
    <citation type="journal article" date="2019" name="Environ. Microbiol.">
        <title>At the nexus of three kingdoms: the genome of the mycorrhizal fungus Gigaspora margarita provides insights into plant, endobacterial and fungal interactions.</title>
        <authorList>
            <person name="Venice F."/>
            <person name="Ghignone S."/>
            <person name="Salvioli di Fossalunga A."/>
            <person name="Amselem J."/>
            <person name="Novero M."/>
            <person name="Xianan X."/>
            <person name="Sedzielewska Toro K."/>
            <person name="Morin E."/>
            <person name="Lipzen A."/>
            <person name="Grigoriev I.V."/>
            <person name="Henrissat B."/>
            <person name="Martin F.M."/>
            <person name="Bonfante P."/>
        </authorList>
    </citation>
    <scope>NUCLEOTIDE SEQUENCE [LARGE SCALE GENOMIC DNA]</scope>
    <source>
        <strain evidence="2 3">BEG34</strain>
    </source>
</reference>
<accession>A0A8H4AVQ8</accession>
<dbReference type="Gene3D" id="1.25.40.10">
    <property type="entry name" value="Tetratricopeptide repeat domain"/>
    <property type="match status" value="1"/>
</dbReference>
<dbReference type="OrthoDB" id="2423701at2759"/>
<gene>
    <name evidence="2" type="ORF">F8M41_008316</name>
</gene>
<evidence type="ECO:0000313" key="2">
    <source>
        <dbReference type="EMBL" id="KAF0537650.1"/>
    </source>
</evidence>
<dbReference type="SMART" id="SM00028">
    <property type="entry name" value="TPR"/>
    <property type="match status" value="2"/>
</dbReference>
<organism evidence="2 3">
    <name type="scientific">Gigaspora margarita</name>
    <dbReference type="NCBI Taxonomy" id="4874"/>
    <lineage>
        <taxon>Eukaryota</taxon>
        <taxon>Fungi</taxon>
        <taxon>Fungi incertae sedis</taxon>
        <taxon>Mucoromycota</taxon>
        <taxon>Glomeromycotina</taxon>
        <taxon>Glomeromycetes</taxon>
        <taxon>Diversisporales</taxon>
        <taxon>Gigasporaceae</taxon>
        <taxon>Gigaspora</taxon>
    </lineage>
</organism>
<dbReference type="Pfam" id="PF13414">
    <property type="entry name" value="TPR_11"/>
    <property type="match status" value="1"/>
</dbReference>